<keyword evidence="10" id="KW-1133">Transmembrane helix</keyword>
<keyword evidence="10" id="KW-0812">Transmembrane</keyword>
<feature type="transmembrane region" description="Helical" evidence="10">
    <location>
        <begin position="72"/>
        <end position="93"/>
    </location>
</feature>
<proteinExistence type="predicted"/>
<accession>A0A4R5ABC3</accession>
<dbReference type="SUPFAM" id="SSF55874">
    <property type="entry name" value="ATPase domain of HSP90 chaperone/DNA topoisomerase II/histidine kinase"/>
    <property type="match status" value="1"/>
</dbReference>
<dbReference type="SMART" id="SM00387">
    <property type="entry name" value="HATPase_c"/>
    <property type="match status" value="1"/>
</dbReference>
<evidence type="ECO:0000256" key="7">
    <source>
        <dbReference type="ARBA" id="ARBA00022840"/>
    </source>
</evidence>
<keyword evidence="4" id="KW-0808">Transferase</keyword>
<gene>
    <name evidence="12" type="ORF">E1262_15700</name>
</gene>
<evidence type="ECO:0000256" key="1">
    <source>
        <dbReference type="ARBA" id="ARBA00000085"/>
    </source>
</evidence>
<evidence type="ECO:0000313" key="12">
    <source>
        <dbReference type="EMBL" id="TDD68466.1"/>
    </source>
</evidence>
<dbReference type="EMBL" id="SMLB01000020">
    <property type="protein sequence ID" value="TDD68466.1"/>
    <property type="molecule type" value="Genomic_DNA"/>
</dbReference>
<evidence type="ECO:0000256" key="6">
    <source>
        <dbReference type="ARBA" id="ARBA00022777"/>
    </source>
</evidence>
<dbReference type="GO" id="GO:0046983">
    <property type="term" value="F:protein dimerization activity"/>
    <property type="evidence" value="ECO:0007669"/>
    <property type="project" value="InterPro"/>
</dbReference>
<sequence length="461" mass="47987">MLVQEIAEVAGVGDGRGQGQQHRTIVTGQTARSAATAISLLGVRTPTPCRADTVRVARLSEYGERLAAWARGLPPVAVDAVVAAACALYVIFNAGVADKLYWWVPLAASVNALPLLWRRQHPFAVAAITGISTTVLASADILADVPAAQLVATYTFAALSPPLKRLIAVAATVLGISISIIVPRDEALNLGMIGIMFAVAYALGTAARARRDRIAMLEERALRLTQEQETAATRERERIAREMHDILAHSMSLVVVQAEAGPVAVRHDPDRAEQMFDTISVTARDALAQLRRVLGVLRAADDGGGDRAPQPGLGALPGLVQRVNDAGLAATLAEDGAPRPVPADVAATAYRIVQESLTNTVKHAGAGRVDVRLTWSGDALRIEVADDGAGPPSAPPTPSADGSGHGLIGMRERVAAAGGTLETGPGPGGAGFRVTASVPFDCPRADPQVRGGGEPHEGMEN</sequence>
<dbReference type="Proteomes" id="UP000295217">
    <property type="component" value="Unassembled WGS sequence"/>
</dbReference>
<dbReference type="Gene3D" id="3.30.565.10">
    <property type="entry name" value="Histidine kinase-like ATPase, C-terminal domain"/>
    <property type="match status" value="1"/>
</dbReference>
<dbReference type="InterPro" id="IPR003594">
    <property type="entry name" value="HATPase_dom"/>
</dbReference>
<dbReference type="PANTHER" id="PTHR24421">
    <property type="entry name" value="NITRATE/NITRITE SENSOR PROTEIN NARX-RELATED"/>
    <property type="match status" value="1"/>
</dbReference>
<organism evidence="12 13">
    <name type="scientific">Jiangella aurantiaca</name>
    <dbReference type="NCBI Taxonomy" id="2530373"/>
    <lineage>
        <taxon>Bacteria</taxon>
        <taxon>Bacillati</taxon>
        <taxon>Actinomycetota</taxon>
        <taxon>Actinomycetes</taxon>
        <taxon>Jiangellales</taxon>
        <taxon>Jiangellaceae</taxon>
        <taxon>Jiangella</taxon>
    </lineage>
</organism>
<evidence type="ECO:0000256" key="4">
    <source>
        <dbReference type="ARBA" id="ARBA00022679"/>
    </source>
</evidence>
<keyword evidence="5" id="KW-0547">Nucleotide-binding</keyword>
<dbReference type="InterPro" id="IPR050482">
    <property type="entry name" value="Sensor_HK_TwoCompSys"/>
</dbReference>
<dbReference type="InterPro" id="IPR011712">
    <property type="entry name" value="Sig_transdc_His_kin_sub3_dim/P"/>
</dbReference>
<feature type="transmembrane region" description="Helical" evidence="10">
    <location>
        <begin position="100"/>
        <end position="117"/>
    </location>
</feature>
<keyword evidence="6 12" id="KW-0418">Kinase</keyword>
<feature type="transmembrane region" description="Helical" evidence="10">
    <location>
        <begin position="123"/>
        <end position="143"/>
    </location>
</feature>
<dbReference type="PANTHER" id="PTHR24421:SF10">
    <property type="entry name" value="NITRATE_NITRITE SENSOR PROTEIN NARQ"/>
    <property type="match status" value="1"/>
</dbReference>
<protein>
    <recommendedName>
        <fullName evidence="2">histidine kinase</fullName>
        <ecNumber evidence="2">2.7.13.3</ecNumber>
    </recommendedName>
</protein>
<keyword evidence="7" id="KW-0067">ATP-binding</keyword>
<dbReference type="GO" id="GO:0000155">
    <property type="term" value="F:phosphorelay sensor kinase activity"/>
    <property type="evidence" value="ECO:0007669"/>
    <property type="project" value="InterPro"/>
</dbReference>
<dbReference type="Pfam" id="PF23539">
    <property type="entry name" value="DUF7134"/>
    <property type="match status" value="1"/>
</dbReference>
<feature type="domain" description="Histidine kinase" evidence="11">
    <location>
        <begin position="351"/>
        <end position="442"/>
    </location>
</feature>
<keyword evidence="13" id="KW-1185">Reference proteome</keyword>
<evidence type="ECO:0000256" key="10">
    <source>
        <dbReference type="SAM" id="Phobius"/>
    </source>
</evidence>
<dbReference type="Pfam" id="PF02518">
    <property type="entry name" value="HATPase_c"/>
    <property type="match status" value="1"/>
</dbReference>
<evidence type="ECO:0000313" key="13">
    <source>
        <dbReference type="Proteomes" id="UP000295217"/>
    </source>
</evidence>
<dbReference type="OrthoDB" id="227596at2"/>
<dbReference type="AlphaFoldDB" id="A0A4R5ABC3"/>
<dbReference type="InterPro" id="IPR036890">
    <property type="entry name" value="HATPase_C_sf"/>
</dbReference>
<evidence type="ECO:0000256" key="3">
    <source>
        <dbReference type="ARBA" id="ARBA00022553"/>
    </source>
</evidence>
<reference evidence="12 13" key="1">
    <citation type="submission" date="2019-02" db="EMBL/GenBank/DDBJ databases">
        <title>Draft genome sequences of novel Actinobacteria.</title>
        <authorList>
            <person name="Sahin N."/>
            <person name="Ay H."/>
            <person name="Saygin H."/>
        </authorList>
    </citation>
    <scope>NUCLEOTIDE SEQUENCE [LARGE SCALE GENOMIC DNA]</scope>
    <source>
        <strain evidence="12 13">8K307</strain>
    </source>
</reference>
<dbReference type="EC" id="2.7.13.3" evidence="2"/>
<dbReference type="GO" id="GO:0016020">
    <property type="term" value="C:membrane"/>
    <property type="evidence" value="ECO:0007669"/>
    <property type="project" value="InterPro"/>
</dbReference>
<name>A0A4R5ABC3_9ACTN</name>
<comment type="caution">
    <text evidence="12">The sequence shown here is derived from an EMBL/GenBank/DDBJ whole genome shotgun (WGS) entry which is preliminary data.</text>
</comment>
<keyword evidence="8" id="KW-0902">Two-component regulatory system</keyword>
<feature type="region of interest" description="Disordered" evidence="9">
    <location>
        <begin position="385"/>
        <end position="406"/>
    </location>
</feature>
<comment type="catalytic activity">
    <reaction evidence="1">
        <text>ATP + protein L-histidine = ADP + protein N-phospho-L-histidine.</text>
        <dbReference type="EC" id="2.7.13.3"/>
    </reaction>
</comment>
<dbReference type="InterPro" id="IPR055558">
    <property type="entry name" value="DUF7134"/>
</dbReference>
<keyword evidence="10" id="KW-0472">Membrane</keyword>
<feature type="transmembrane region" description="Helical" evidence="10">
    <location>
        <begin position="163"/>
        <end position="182"/>
    </location>
</feature>
<evidence type="ECO:0000256" key="8">
    <source>
        <dbReference type="ARBA" id="ARBA00023012"/>
    </source>
</evidence>
<keyword evidence="3" id="KW-0597">Phosphoprotein</keyword>
<feature type="transmembrane region" description="Helical" evidence="10">
    <location>
        <begin position="188"/>
        <end position="207"/>
    </location>
</feature>
<dbReference type="Pfam" id="PF07730">
    <property type="entry name" value="HisKA_3"/>
    <property type="match status" value="1"/>
</dbReference>
<dbReference type="Gene3D" id="1.20.5.1930">
    <property type="match status" value="1"/>
</dbReference>
<evidence type="ECO:0000256" key="9">
    <source>
        <dbReference type="SAM" id="MobiDB-lite"/>
    </source>
</evidence>
<dbReference type="CDD" id="cd16917">
    <property type="entry name" value="HATPase_UhpB-NarQ-NarX-like"/>
    <property type="match status" value="1"/>
</dbReference>
<dbReference type="InterPro" id="IPR005467">
    <property type="entry name" value="His_kinase_dom"/>
</dbReference>
<evidence type="ECO:0000259" key="11">
    <source>
        <dbReference type="PROSITE" id="PS50109"/>
    </source>
</evidence>
<evidence type="ECO:0000256" key="2">
    <source>
        <dbReference type="ARBA" id="ARBA00012438"/>
    </source>
</evidence>
<dbReference type="GO" id="GO:0005524">
    <property type="term" value="F:ATP binding"/>
    <property type="evidence" value="ECO:0007669"/>
    <property type="project" value="UniProtKB-KW"/>
</dbReference>
<evidence type="ECO:0000256" key="5">
    <source>
        <dbReference type="ARBA" id="ARBA00022741"/>
    </source>
</evidence>
<feature type="region of interest" description="Disordered" evidence="9">
    <location>
        <begin position="418"/>
        <end position="461"/>
    </location>
</feature>
<dbReference type="PROSITE" id="PS50109">
    <property type="entry name" value="HIS_KIN"/>
    <property type="match status" value="1"/>
</dbReference>